<feature type="transmembrane region" description="Helical" evidence="1">
    <location>
        <begin position="32"/>
        <end position="52"/>
    </location>
</feature>
<gene>
    <name evidence="2" type="ORF">ERS852573_00892</name>
</gene>
<evidence type="ECO:0000313" key="2">
    <source>
        <dbReference type="EMBL" id="CUM86716.1"/>
    </source>
</evidence>
<keyword evidence="1" id="KW-0472">Membrane</keyword>
<dbReference type="EMBL" id="CYXO01000004">
    <property type="protein sequence ID" value="CUM86716.1"/>
    <property type="molecule type" value="Genomic_DNA"/>
</dbReference>
<dbReference type="Proteomes" id="UP000095597">
    <property type="component" value="Unassembled WGS sequence"/>
</dbReference>
<accession>A0A173S9N4</accession>
<feature type="transmembrane region" description="Helical" evidence="1">
    <location>
        <begin position="5"/>
        <end position="26"/>
    </location>
</feature>
<dbReference type="AlphaFoldDB" id="A0A173S9N4"/>
<protein>
    <submittedName>
        <fullName evidence="2">Uncharacterized protein</fullName>
    </submittedName>
</protein>
<organism evidence="2 3">
    <name type="scientific">Dorea longicatena</name>
    <dbReference type="NCBI Taxonomy" id="88431"/>
    <lineage>
        <taxon>Bacteria</taxon>
        <taxon>Bacillati</taxon>
        <taxon>Bacillota</taxon>
        <taxon>Clostridia</taxon>
        <taxon>Lachnospirales</taxon>
        <taxon>Lachnospiraceae</taxon>
        <taxon>Dorea</taxon>
    </lineage>
</organism>
<reference evidence="2 3" key="1">
    <citation type="submission" date="2015-09" db="EMBL/GenBank/DDBJ databases">
        <authorList>
            <consortium name="Pathogen Informatics"/>
        </authorList>
    </citation>
    <scope>NUCLEOTIDE SEQUENCE [LARGE SCALE GENOMIC DNA]</scope>
    <source>
        <strain evidence="2 3">2789STDY5834961</strain>
    </source>
</reference>
<name>A0A173S9N4_9FIRM</name>
<evidence type="ECO:0000313" key="3">
    <source>
        <dbReference type="Proteomes" id="UP000095597"/>
    </source>
</evidence>
<keyword evidence="1" id="KW-0812">Transmembrane</keyword>
<evidence type="ECO:0000256" key="1">
    <source>
        <dbReference type="SAM" id="Phobius"/>
    </source>
</evidence>
<proteinExistence type="predicted"/>
<dbReference type="RefSeq" id="WP_055213781.1">
    <property type="nucleotide sequence ID" value="NZ_CYXO01000004.1"/>
</dbReference>
<sequence>MKKYIYLVIAVVCGALNANMICLPSHNMATDVIGIFSLMGATIFMTLCGCAIDEEAYDKVMHEYIYKTTREISILRAKNKILEECLRERKEDENDECK</sequence>
<keyword evidence="1" id="KW-1133">Transmembrane helix</keyword>